<sequence>MLNVQELDQFVAHQDQLKDDNQGPVVLVNIFHVAPEKGDDLLAVWANILQTFKSQSGFISAQFHRGTAGSGTFLNYAVWESTAAYRAAYENPAFRERLPAYPEWTTATPHLFRKVAIENVCVA</sequence>
<dbReference type="AlphaFoldDB" id="A0A2K8YTN2"/>
<organism evidence="2 3">
    <name type="scientific">Spirosoma pollinicola</name>
    <dbReference type="NCBI Taxonomy" id="2057025"/>
    <lineage>
        <taxon>Bacteria</taxon>
        <taxon>Pseudomonadati</taxon>
        <taxon>Bacteroidota</taxon>
        <taxon>Cytophagia</taxon>
        <taxon>Cytophagales</taxon>
        <taxon>Cytophagaceae</taxon>
        <taxon>Spirosoma</taxon>
    </lineage>
</organism>
<dbReference type="PROSITE" id="PS51725">
    <property type="entry name" value="ABM"/>
    <property type="match status" value="1"/>
</dbReference>
<feature type="domain" description="ABM" evidence="1">
    <location>
        <begin position="25"/>
        <end position="115"/>
    </location>
</feature>
<keyword evidence="3" id="KW-1185">Reference proteome</keyword>
<dbReference type="RefSeq" id="WP_100986419.1">
    <property type="nucleotide sequence ID" value="NZ_CP025096.1"/>
</dbReference>
<evidence type="ECO:0000313" key="3">
    <source>
        <dbReference type="Proteomes" id="UP000232883"/>
    </source>
</evidence>
<reference evidence="2 3" key="1">
    <citation type="submission" date="2017-11" db="EMBL/GenBank/DDBJ databases">
        <title>Taxonomic description and genome sequences of Spirosoma HA7 sp. nov., isolated from pollen microhabitat of Corylus avellana.</title>
        <authorList>
            <person name="Ambika Manirajan B."/>
            <person name="Suarez C."/>
            <person name="Ratering S."/>
            <person name="Geissler-Plaum R."/>
            <person name="Cardinale M."/>
            <person name="Sylvia S."/>
        </authorList>
    </citation>
    <scope>NUCLEOTIDE SEQUENCE [LARGE SCALE GENOMIC DNA]</scope>
    <source>
        <strain evidence="2 3">HA7</strain>
    </source>
</reference>
<accession>A0A2K8YTN2</accession>
<name>A0A2K8YTN2_9BACT</name>
<keyword evidence="2" id="KW-0560">Oxidoreductase</keyword>
<dbReference type="Pfam" id="PF03992">
    <property type="entry name" value="ABM"/>
    <property type="match status" value="1"/>
</dbReference>
<dbReference type="Proteomes" id="UP000232883">
    <property type="component" value="Chromosome"/>
</dbReference>
<dbReference type="OrthoDB" id="1494517at2"/>
<gene>
    <name evidence="2" type="ORF">CWM47_03665</name>
</gene>
<evidence type="ECO:0000313" key="2">
    <source>
        <dbReference type="EMBL" id="AUD00996.1"/>
    </source>
</evidence>
<dbReference type="EMBL" id="CP025096">
    <property type="protein sequence ID" value="AUD00996.1"/>
    <property type="molecule type" value="Genomic_DNA"/>
</dbReference>
<keyword evidence="2" id="KW-0503">Monooxygenase</keyword>
<dbReference type="GO" id="GO:0004497">
    <property type="term" value="F:monooxygenase activity"/>
    <property type="evidence" value="ECO:0007669"/>
    <property type="project" value="UniProtKB-KW"/>
</dbReference>
<dbReference type="SUPFAM" id="SSF54909">
    <property type="entry name" value="Dimeric alpha+beta barrel"/>
    <property type="match status" value="1"/>
</dbReference>
<evidence type="ECO:0000259" key="1">
    <source>
        <dbReference type="PROSITE" id="PS51725"/>
    </source>
</evidence>
<dbReference type="Gene3D" id="3.30.70.100">
    <property type="match status" value="1"/>
</dbReference>
<proteinExistence type="predicted"/>
<dbReference type="InterPro" id="IPR011008">
    <property type="entry name" value="Dimeric_a/b-barrel"/>
</dbReference>
<dbReference type="KEGG" id="spir:CWM47_03665"/>
<protein>
    <submittedName>
        <fullName evidence="2">Antibiotic biosynthesis monooxygenase</fullName>
    </submittedName>
</protein>
<dbReference type="InterPro" id="IPR007138">
    <property type="entry name" value="ABM_dom"/>
</dbReference>